<dbReference type="EMBL" id="SSTE01018396">
    <property type="protein sequence ID" value="KAA0039661.1"/>
    <property type="molecule type" value="Genomic_DNA"/>
</dbReference>
<sequence length="133" mass="15425">MKTYKEQTVRLRGKDNNTNGQLLLTHVEWKARQKLNNGDNFSVNNGHRSYGSDHERWQGQRRGRSHGRGVEHQNSMGGTRNTRKGTRDKSHIKCFTCNKMGHYTSKCHGKIHDDEAHLTCTVEEERTLMMVVF</sequence>
<feature type="compositionally biased region" description="Polar residues" evidence="2">
    <location>
        <begin position="38"/>
        <end position="47"/>
    </location>
</feature>
<evidence type="ECO:0000313" key="6">
    <source>
        <dbReference type="Proteomes" id="UP000321393"/>
    </source>
</evidence>
<protein>
    <submittedName>
        <fullName evidence="4">Keratin, type I cytoskeletal 10-like</fullName>
    </submittedName>
</protein>
<dbReference type="GO" id="GO:0003676">
    <property type="term" value="F:nucleic acid binding"/>
    <property type="evidence" value="ECO:0007669"/>
    <property type="project" value="InterPro"/>
</dbReference>
<evidence type="ECO:0000256" key="2">
    <source>
        <dbReference type="SAM" id="MobiDB-lite"/>
    </source>
</evidence>
<gene>
    <name evidence="5" type="ORF">E5676_scaffold767G00400</name>
    <name evidence="4" type="ORF">E6C27_scaffold744G001520</name>
</gene>
<feature type="domain" description="CCHC-type" evidence="3">
    <location>
        <begin position="93"/>
        <end position="107"/>
    </location>
</feature>
<dbReference type="AlphaFoldDB" id="A0A5A7TDE3"/>
<dbReference type="OrthoDB" id="1726548at2759"/>
<evidence type="ECO:0000313" key="4">
    <source>
        <dbReference type="EMBL" id="KAA0039661.1"/>
    </source>
</evidence>
<keyword evidence="1" id="KW-0479">Metal-binding</keyword>
<evidence type="ECO:0000313" key="5">
    <source>
        <dbReference type="EMBL" id="TYJ95545.1"/>
    </source>
</evidence>
<dbReference type="EMBL" id="SSTD01020139">
    <property type="protein sequence ID" value="TYJ95545.1"/>
    <property type="molecule type" value="Genomic_DNA"/>
</dbReference>
<reference evidence="6 7" key="1">
    <citation type="submission" date="2019-08" db="EMBL/GenBank/DDBJ databases">
        <title>Draft genome sequences of two oriental melons (Cucumis melo L. var makuwa).</title>
        <authorList>
            <person name="Kwon S.-Y."/>
        </authorList>
    </citation>
    <scope>NUCLEOTIDE SEQUENCE [LARGE SCALE GENOMIC DNA]</scope>
    <source>
        <strain evidence="7">cv. Chang Bougi</strain>
        <strain evidence="6">cv. SW 3</strain>
        <tissue evidence="4">Leaf</tissue>
    </source>
</reference>
<dbReference type="Proteomes" id="UP000321947">
    <property type="component" value="Unassembled WGS sequence"/>
</dbReference>
<evidence type="ECO:0000313" key="7">
    <source>
        <dbReference type="Proteomes" id="UP000321947"/>
    </source>
</evidence>
<organism evidence="4 6">
    <name type="scientific">Cucumis melo var. makuwa</name>
    <name type="common">Oriental melon</name>
    <dbReference type="NCBI Taxonomy" id="1194695"/>
    <lineage>
        <taxon>Eukaryota</taxon>
        <taxon>Viridiplantae</taxon>
        <taxon>Streptophyta</taxon>
        <taxon>Embryophyta</taxon>
        <taxon>Tracheophyta</taxon>
        <taxon>Spermatophyta</taxon>
        <taxon>Magnoliopsida</taxon>
        <taxon>eudicotyledons</taxon>
        <taxon>Gunneridae</taxon>
        <taxon>Pentapetalae</taxon>
        <taxon>rosids</taxon>
        <taxon>fabids</taxon>
        <taxon>Cucurbitales</taxon>
        <taxon>Cucurbitaceae</taxon>
        <taxon>Benincaseae</taxon>
        <taxon>Cucumis</taxon>
    </lineage>
</organism>
<dbReference type="InterPro" id="IPR036875">
    <property type="entry name" value="Znf_CCHC_sf"/>
</dbReference>
<evidence type="ECO:0000256" key="1">
    <source>
        <dbReference type="PROSITE-ProRule" id="PRU00047"/>
    </source>
</evidence>
<dbReference type="Proteomes" id="UP000321393">
    <property type="component" value="Unassembled WGS sequence"/>
</dbReference>
<dbReference type="InterPro" id="IPR001878">
    <property type="entry name" value="Znf_CCHC"/>
</dbReference>
<proteinExistence type="predicted"/>
<dbReference type="GO" id="GO:0008270">
    <property type="term" value="F:zinc ion binding"/>
    <property type="evidence" value="ECO:0007669"/>
    <property type="project" value="UniProtKB-KW"/>
</dbReference>
<evidence type="ECO:0000259" key="3">
    <source>
        <dbReference type="PROSITE" id="PS50158"/>
    </source>
</evidence>
<feature type="region of interest" description="Disordered" evidence="2">
    <location>
        <begin position="38"/>
        <end position="88"/>
    </location>
</feature>
<dbReference type="SUPFAM" id="SSF57756">
    <property type="entry name" value="Retrovirus zinc finger-like domains"/>
    <property type="match status" value="1"/>
</dbReference>
<keyword evidence="1" id="KW-0863">Zinc-finger</keyword>
<keyword evidence="1" id="KW-0862">Zinc</keyword>
<comment type="caution">
    <text evidence="4">The sequence shown here is derived from an EMBL/GenBank/DDBJ whole genome shotgun (WGS) entry which is preliminary data.</text>
</comment>
<name>A0A5A7TDE3_CUCMM</name>
<accession>A0A5A7TDE3</accession>
<dbReference type="PROSITE" id="PS50158">
    <property type="entry name" value="ZF_CCHC"/>
    <property type="match status" value="1"/>
</dbReference>